<dbReference type="Pfam" id="PF05050">
    <property type="entry name" value="Methyltransf_21"/>
    <property type="match status" value="1"/>
</dbReference>
<dbReference type="PANTHER" id="PTHR34203:SF15">
    <property type="entry name" value="SLL1173 PROTEIN"/>
    <property type="match status" value="1"/>
</dbReference>
<dbReference type="InterPro" id="IPR006342">
    <property type="entry name" value="FkbM_mtfrase"/>
</dbReference>
<dbReference type="Gene3D" id="3.40.50.150">
    <property type="entry name" value="Vaccinia Virus protein VP39"/>
    <property type="match status" value="1"/>
</dbReference>
<keyword evidence="2" id="KW-0808">Transferase</keyword>
<feature type="domain" description="Methyltransferase FkbM" evidence="1">
    <location>
        <begin position="37"/>
        <end position="207"/>
    </location>
</feature>
<dbReference type="RefSeq" id="WP_280731835.1">
    <property type="nucleotide sequence ID" value="NZ_CP120367.1"/>
</dbReference>
<keyword evidence="2" id="KW-0489">Methyltransferase</keyword>
<dbReference type="GO" id="GO:0032259">
    <property type="term" value="P:methylation"/>
    <property type="evidence" value="ECO:0007669"/>
    <property type="project" value="UniProtKB-KW"/>
</dbReference>
<dbReference type="InterPro" id="IPR029063">
    <property type="entry name" value="SAM-dependent_MTases_sf"/>
</dbReference>
<dbReference type="NCBIfam" id="TIGR01444">
    <property type="entry name" value="fkbM_fam"/>
    <property type="match status" value="1"/>
</dbReference>
<dbReference type="InterPro" id="IPR052514">
    <property type="entry name" value="SAM-dependent_MTase"/>
</dbReference>
<evidence type="ECO:0000259" key="1">
    <source>
        <dbReference type="Pfam" id="PF05050"/>
    </source>
</evidence>
<sequence length="262" mass="29725">MHIHVETETAELARWRPDWKTKLISDTLELRGGAFIDVGANVGQTFLDYRAATSRVKYIGFEPITICAKQVWRLINDNNCGNCFIIPVALSNSNSILKLYRDANIATDSGATLIADFRPKKQNKVDFIPAYRFDDLWKDAGFSDKIGVIKIDVEGGELMVLQGMRDSITINRPWIICEVLDRDVAADRELHTNRNNDLLDFLDNLAYAVLRLKKSHDKLAVCDLIPVGSFPSRAYCVESRVECDYLFIPREDLDVRALLVSR</sequence>
<organism evidence="2 3">
    <name type="scientific">Sinorhizobium numidicum</name>
    <dbReference type="NCBI Taxonomy" id="680248"/>
    <lineage>
        <taxon>Bacteria</taxon>
        <taxon>Pseudomonadati</taxon>
        <taxon>Pseudomonadota</taxon>
        <taxon>Alphaproteobacteria</taxon>
        <taxon>Hyphomicrobiales</taxon>
        <taxon>Rhizobiaceae</taxon>
        <taxon>Sinorhizobium/Ensifer group</taxon>
        <taxon>Sinorhizobium</taxon>
    </lineage>
</organism>
<dbReference type="Proteomes" id="UP001235547">
    <property type="component" value="Chromosome 2"/>
</dbReference>
<proteinExistence type="predicted"/>
<gene>
    <name evidence="2" type="ORF">PYH38_000446</name>
</gene>
<accession>A0ABY8CR57</accession>
<evidence type="ECO:0000313" key="2">
    <source>
        <dbReference type="EMBL" id="WEX81099.1"/>
    </source>
</evidence>
<dbReference type="PANTHER" id="PTHR34203">
    <property type="entry name" value="METHYLTRANSFERASE, FKBM FAMILY PROTEIN"/>
    <property type="match status" value="1"/>
</dbReference>
<dbReference type="SUPFAM" id="SSF53335">
    <property type="entry name" value="S-adenosyl-L-methionine-dependent methyltransferases"/>
    <property type="match status" value="1"/>
</dbReference>
<keyword evidence="3" id="KW-1185">Reference proteome</keyword>
<evidence type="ECO:0000313" key="3">
    <source>
        <dbReference type="Proteomes" id="UP001235547"/>
    </source>
</evidence>
<reference evidence="2 3" key="1">
    <citation type="submission" date="2023-03" db="EMBL/GenBank/DDBJ databases">
        <authorList>
            <person name="Kaur S."/>
            <person name="Espinosa-Saiz D."/>
            <person name="Velazquez E."/>
            <person name="Menendez E."/>
            <person name="diCenzo G.C."/>
        </authorList>
    </citation>
    <scope>NUCLEOTIDE SEQUENCE [LARGE SCALE GENOMIC DNA]</scope>
    <source>
        <strain evidence="2 3">LMG 27395</strain>
    </source>
</reference>
<protein>
    <submittedName>
        <fullName evidence="2">FkbM family methyltransferase</fullName>
    </submittedName>
</protein>
<dbReference type="EMBL" id="CP120370">
    <property type="protein sequence ID" value="WEX81099.1"/>
    <property type="molecule type" value="Genomic_DNA"/>
</dbReference>
<name>A0ABY8CR57_9HYPH</name>
<dbReference type="GO" id="GO:0008168">
    <property type="term" value="F:methyltransferase activity"/>
    <property type="evidence" value="ECO:0007669"/>
    <property type="project" value="UniProtKB-KW"/>
</dbReference>